<comment type="caution">
    <text evidence="1">The sequence shown here is derived from an EMBL/GenBank/DDBJ whole genome shotgun (WGS) entry which is preliminary data.</text>
</comment>
<dbReference type="Proteomes" id="UP000621859">
    <property type="component" value="Unassembled WGS sequence"/>
</dbReference>
<accession>A0ABQ2PRL9</accession>
<reference evidence="2" key="1">
    <citation type="journal article" date="2019" name="Int. J. Syst. Evol. Microbiol.">
        <title>The Global Catalogue of Microorganisms (GCM) 10K type strain sequencing project: providing services to taxonomists for standard genome sequencing and annotation.</title>
        <authorList>
            <consortium name="The Broad Institute Genomics Platform"/>
            <consortium name="The Broad Institute Genome Sequencing Center for Infectious Disease"/>
            <person name="Wu L."/>
            <person name="Ma J."/>
        </authorList>
    </citation>
    <scope>NUCLEOTIDE SEQUENCE [LARGE SCALE GENOMIC DNA]</scope>
    <source>
        <strain evidence="2">CGMCC 1.8860</strain>
    </source>
</reference>
<sequence length="76" mass="8032">MIFFCRCGMGGNARPGECGKSVRINGEISADGAQGLVEAAVTSYKKKRFPFYFKGLAGFIDPLPKVWAAGTARAGS</sequence>
<proteinExistence type="predicted"/>
<gene>
    <name evidence="1" type="ORF">GCM10010971_37280</name>
</gene>
<name>A0ABQ2PRL9_9NEIS</name>
<organism evidence="1 2">
    <name type="scientific">Silvimonas amylolytica</name>
    <dbReference type="NCBI Taxonomy" id="449663"/>
    <lineage>
        <taxon>Bacteria</taxon>
        <taxon>Pseudomonadati</taxon>
        <taxon>Pseudomonadota</taxon>
        <taxon>Betaproteobacteria</taxon>
        <taxon>Neisseriales</taxon>
        <taxon>Chitinibacteraceae</taxon>
        <taxon>Silvimonas</taxon>
    </lineage>
</organism>
<dbReference type="EMBL" id="BMLY01000008">
    <property type="protein sequence ID" value="GGP27909.1"/>
    <property type="molecule type" value="Genomic_DNA"/>
</dbReference>
<protein>
    <submittedName>
        <fullName evidence="1">Uncharacterized protein</fullName>
    </submittedName>
</protein>
<evidence type="ECO:0000313" key="1">
    <source>
        <dbReference type="EMBL" id="GGP27909.1"/>
    </source>
</evidence>
<evidence type="ECO:0000313" key="2">
    <source>
        <dbReference type="Proteomes" id="UP000621859"/>
    </source>
</evidence>
<keyword evidence="2" id="KW-1185">Reference proteome</keyword>